<evidence type="ECO:0008006" key="9">
    <source>
        <dbReference type="Google" id="ProtNLM"/>
    </source>
</evidence>
<evidence type="ECO:0000259" key="6">
    <source>
        <dbReference type="Pfam" id="PF15915"/>
    </source>
</evidence>
<dbReference type="RefSeq" id="WP_074793867.1">
    <property type="nucleotide sequence ID" value="NZ_FOAD01000004.1"/>
</dbReference>
<name>A0A1H7PVP4_HALLR</name>
<keyword evidence="3" id="KW-0233">DNA recombination</keyword>
<evidence type="ECO:0000313" key="7">
    <source>
        <dbReference type="EMBL" id="SEL39538.1"/>
    </source>
</evidence>
<dbReference type="OrthoDB" id="234125at2157"/>
<evidence type="ECO:0000256" key="4">
    <source>
        <dbReference type="SAM" id="MobiDB-lite"/>
    </source>
</evidence>
<dbReference type="GO" id="GO:0006310">
    <property type="term" value="P:DNA recombination"/>
    <property type="evidence" value="ECO:0007669"/>
    <property type="project" value="UniProtKB-KW"/>
</dbReference>
<gene>
    <name evidence="7" type="ORF">SAMN04488691_104208</name>
</gene>
<proteinExistence type="predicted"/>
<reference evidence="7 8" key="1">
    <citation type="submission" date="2016-10" db="EMBL/GenBank/DDBJ databases">
        <authorList>
            <person name="de Groot N.N."/>
        </authorList>
    </citation>
    <scope>NUCLEOTIDE SEQUENCE [LARGE SCALE GENOMIC DNA]</scope>
    <source>
        <strain evidence="7 8">CDM_5</strain>
    </source>
</reference>
<dbReference type="InterPro" id="IPR011010">
    <property type="entry name" value="DNA_brk_join_enz"/>
</dbReference>
<evidence type="ECO:0000313" key="8">
    <source>
        <dbReference type="Proteomes" id="UP000183894"/>
    </source>
</evidence>
<sequence>MSWPRDTSGTAREWVFAYDRLRRATETYREDLVVRLGAEVGLQPTEMSHLTPAHVASGRPRGTDLTALSVPEDDRTAYLPADVEHDLRKFVAANDVSDSDRVFPVTARRLQMLVSTVGERAAERFEQDELADVSSRDLRNYYAKQLLADGVHPSVVLRVGGWNRLESLSPFVDAPSETAVVEALSSDTDSYDSGGSVAHTGSGRRPNVAHSTTGVGTFTSSRLSSVVELVRETSAALSDATTRDELEQTLCERLGRSNAYRFAWISAANTASSGSQTVVGIDEAGLSDVRRVVPDSAEPADSDGDEVLVRTSNATVSTDSGVVDITTVSLVHGETTFGRLHLGTPPGTVSTSEQSVLATLGQQAGAALAAVERKKLLLADTVTRLRFQCTDDGSVLVRVSDALGCTVALRGVAPIADRSLLCFLAVSGVKTDRAFDELDAAPEVSNVRLVRDRGEESVLEIVLSGESLLSAVTARDGTVSEFVAEDGTASFVVELSNEIPLRTVITELTDTYPDTELRSKREVERDPQHATDFRESVEGQLTDKQHSALRAAFLAGYFEWPRESTAEDLADSLDVSSPTLHQHLRTAQQKLLHSFFDDLDTSMDH</sequence>
<dbReference type="Gene3D" id="1.10.443.10">
    <property type="entry name" value="Intergrase catalytic core"/>
    <property type="match status" value="1"/>
</dbReference>
<protein>
    <recommendedName>
        <fullName evidence="9">Bacterio-opsin activator-like protein</fullName>
    </recommendedName>
</protein>
<dbReference type="AlphaFoldDB" id="A0A1H7PVP4"/>
<dbReference type="GO" id="GO:0015074">
    <property type="term" value="P:DNA integration"/>
    <property type="evidence" value="ECO:0007669"/>
    <property type="project" value="InterPro"/>
</dbReference>
<dbReference type="PANTHER" id="PTHR34236:SF1">
    <property type="entry name" value="DIMETHYL SULFOXIDE REDUCTASE TRANSCRIPTIONAL ACTIVATOR"/>
    <property type="match status" value="1"/>
</dbReference>
<dbReference type="SUPFAM" id="SSF56349">
    <property type="entry name" value="DNA breaking-rejoining enzymes"/>
    <property type="match status" value="1"/>
</dbReference>
<dbReference type="InterPro" id="IPR007050">
    <property type="entry name" value="HTH_bacterioopsin"/>
</dbReference>
<dbReference type="Pfam" id="PF15915">
    <property type="entry name" value="BAT"/>
    <property type="match status" value="1"/>
</dbReference>
<dbReference type="Proteomes" id="UP000183894">
    <property type="component" value="Unassembled WGS sequence"/>
</dbReference>
<feature type="compositionally biased region" description="Low complexity" evidence="4">
    <location>
        <begin position="185"/>
        <end position="196"/>
    </location>
</feature>
<evidence type="ECO:0000256" key="1">
    <source>
        <dbReference type="ARBA" id="ARBA00023015"/>
    </source>
</evidence>
<dbReference type="InterPro" id="IPR013762">
    <property type="entry name" value="Integrase-like_cat_sf"/>
</dbReference>
<evidence type="ECO:0000259" key="5">
    <source>
        <dbReference type="Pfam" id="PF04967"/>
    </source>
</evidence>
<organism evidence="7 8">
    <name type="scientific">Haloferax larsenii</name>
    <dbReference type="NCBI Taxonomy" id="302484"/>
    <lineage>
        <taxon>Archaea</taxon>
        <taxon>Methanobacteriati</taxon>
        <taxon>Methanobacteriota</taxon>
        <taxon>Stenosarchaea group</taxon>
        <taxon>Halobacteria</taxon>
        <taxon>Halobacteriales</taxon>
        <taxon>Haloferacaceae</taxon>
        <taxon>Haloferax</taxon>
    </lineage>
</organism>
<evidence type="ECO:0000256" key="2">
    <source>
        <dbReference type="ARBA" id="ARBA00023163"/>
    </source>
</evidence>
<feature type="region of interest" description="Disordered" evidence="4">
    <location>
        <begin position="185"/>
        <end position="215"/>
    </location>
</feature>
<keyword evidence="2" id="KW-0804">Transcription</keyword>
<feature type="domain" description="HTH bat-type" evidence="5">
    <location>
        <begin position="541"/>
        <end position="592"/>
    </location>
</feature>
<dbReference type="EMBL" id="FOAD01000004">
    <property type="protein sequence ID" value="SEL39538.1"/>
    <property type="molecule type" value="Genomic_DNA"/>
</dbReference>
<evidence type="ECO:0000256" key="3">
    <source>
        <dbReference type="ARBA" id="ARBA00023172"/>
    </source>
</evidence>
<dbReference type="GO" id="GO:0003677">
    <property type="term" value="F:DNA binding"/>
    <property type="evidence" value="ECO:0007669"/>
    <property type="project" value="InterPro"/>
</dbReference>
<feature type="domain" description="Bacterioopsin transcriptional activator GAF and HTH associated" evidence="6">
    <location>
        <begin position="380"/>
        <end position="535"/>
    </location>
</feature>
<accession>A0A1H7PVP4</accession>
<dbReference type="InterPro" id="IPR031803">
    <property type="entry name" value="BAT_GAF/HTH-assoc"/>
</dbReference>
<keyword evidence="1" id="KW-0805">Transcription regulation</keyword>
<dbReference type="PANTHER" id="PTHR34236">
    <property type="entry name" value="DIMETHYL SULFOXIDE REDUCTASE TRANSCRIPTIONAL ACTIVATOR"/>
    <property type="match status" value="1"/>
</dbReference>
<dbReference type="Pfam" id="PF04967">
    <property type="entry name" value="HTH_10"/>
    <property type="match status" value="1"/>
</dbReference>